<protein>
    <submittedName>
        <fullName evidence="3">Restriction system protein</fullName>
    </submittedName>
</protein>
<evidence type="ECO:0000259" key="2">
    <source>
        <dbReference type="Pfam" id="PF04471"/>
    </source>
</evidence>
<dbReference type="GO" id="GO:0003677">
    <property type="term" value="F:DNA binding"/>
    <property type="evidence" value="ECO:0007669"/>
    <property type="project" value="InterPro"/>
</dbReference>
<dbReference type="Proteomes" id="UP000540685">
    <property type="component" value="Unassembled WGS sequence"/>
</dbReference>
<feature type="transmembrane region" description="Helical" evidence="1">
    <location>
        <begin position="46"/>
        <end position="68"/>
    </location>
</feature>
<reference evidence="3 4" key="1">
    <citation type="submission" date="2020-08" db="EMBL/GenBank/DDBJ databases">
        <title>Sequencing the genomes of 1000 actinobacteria strains.</title>
        <authorList>
            <person name="Klenk H.-P."/>
        </authorList>
    </citation>
    <scope>NUCLEOTIDE SEQUENCE [LARGE SCALE GENOMIC DNA]</scope>
    <source>
        <strain evidence="3 4">DSM 46887</strain>
    </source>
</reference>
<dbReference type="SUPFAM" id="SSF52980">
    <property type="entry name" value="Restriction endonuclease-like"/>
    <property type="match status" value="1"/>
</dbReference>
<dbReference type="GO" id="GO:0015666">
    <property type="term" value="F:restriction endodeoxyribonuclease activity"/>
    <property type="evidence" value="ECO:0007669"/>
    <property type="project" value="TreeGrafter"/>
</dbReference>
<keyword evidence="1" id="KW-0812">Transmembrane</keyword>
<dbReference type="AlphaFoldDB" id="A0A7W9MFB8"/>
<dbReference type="InterPro" id="IPR052906">
    <property type="entry name" value="Type_IV_Methyl-Rstrct_Enzyme"/>
</dbReference>
<sequence>MAKRRSPARRRGTRRSRKREVSPLWLVLPVVVLLAAPRVLDVTTSAWTTLLAAVAGLAVLSAAAVVAARRMGAAYRRDALRRAQLDRLDPRRFEELAAELLRRDGFRGVRVVGGAGDRGVDVVGVAPDGRSYAIQCKYYTRAVGPGSVRDFVGALQARPYQGHRGVLVTSDRLSAQAAATAREHDMVVVDRDLLADWLLGAYHLGSRRRSSPAWLVRLRRGRAAREHPEPEPLP</sequence>
<evidence type="ECO:0000313" key="4">
    <source>
        <dbReference type="Proteomes" id="UP000540685"/>
    </source>
</evidence>
<dbReference type="PANTHER" id="PTHR30015:SF6">
    <property type="entry name" value="SLL1429 PROTEIN"/>
    <property type="match status" value="1"/>
</dbReference>
<gene>
    <name evidence="3" type="ORF">F4562_001697</name>
</gene>
<dbReference type="Gene3D" id="3.40.1350.10">
    <property type="match status" value="1"/>
</dbReference>
<name>A0A7W9MFB8_9ACTN</name>
<keyword evidence="4" id="KW-1185">Reference proteome</keyword>
<feature type="domain" description="Restriction endonuclease type IV Mrr" evidence="2">
    <location>
        <begin position="85"/>
        <end position="198"/>
    </location>
</feature>
<evidence type="ECO:0000256" key="1">
    <source>
        <dbReference type="SAM" id="Phobius"/>
    </source>
</evidence>
<comment type="caution">
    <text evidence="3">The sequence shown here is derived from an EMBL/GenBank/DDBJ whole genome shotgun (WGS) entry which is preliminary data.</text>
</comment>
<dbReference type="GO" id="GO:0009307">
    <property type="term" value="P:DNA restriction-modification system"/>
    <property type="evidence" value="ECO:0007669"/>
    <property type="project" value="InterPro"/>
</dbReference>
<dbReference type="Pfam" id="PF04471">
    <property type="entry name" value="Mrr_cat"/>
    <property type="match status" value="1"/>
</dbReference>
<keyword evidence="1" id="KW-0472">Membrane</keyword>
<dbReference type="RefSeq" id="WP_184542293.1">
    <property type="nucleotide sequence ID" value="NZ_JACHMP010000001.1"/>
</dbReference>
<feature type="transmembrane region" description="Helical" evidence="1">
    <location>
        <begin position="21"/>
        <end position="40"/>
    </location>
</feature>
<dbReference type="InterPro" id="IPR011856">
    <property type="entry name" value="tRNA_endonuc-like_dom_sf"/>
</dbReference>
<evidence type="ECO:0000313" key="3">
    <source>
        <dbReference type="EMBL" id="MBB5818635.1"/>
    </source>
</evidence>
<keyword evidence="1" id="KW-1133">Transmembrane helix</keyword>
<dbReference type="PANTHER" id="PTHR30015">
    <property type="entry name" value="MRR RESTRICTION SYSTEM PROTEIN"/>
    <property type="match status" value="1"/>
</dbReference>
<dbReference type="InterPro" id="IPR007560">
    <property type="entry name" value="Restrct_endonuc_IV_Mrr"/>
</dbReference>
<dbReference type="EMBL" id="JACHMP010000001">
    <property type="protein sequence ID" value="MBB5818635.1"/>
    <property type="molecule type" value="Genomic_DNA"/>
</dbReference>
<proteinExistence type="predicted"/>
<dbReference type="InterPro" id="IPR011335">
    <property type="entry name" value="Restrct_endonuc-II-like"/>
</dbReference>
<organism evidence="3 4">
    <name type="scientific">Streptosporangium becharense</name>
    <dbReference type="NCBI Taxonomy" id="1816182"/>
    <lineage>
        <taxon>Bacteria</taxon>
        <taxon>Bacillati</taxon>
        <taxon>Actinomycetota</taxon>
        <taxon>Actinomycetes</taxon>
        <taxon>Streptosporangiales</taxon>
        <taxon>Streptosporangiaceae</taxon>
        <taxon>Streptosporangium</taxon>
    </lineage>
</organism>
<accession>A0A7W9MFB8</accession>